<dbReference type="Proteomes" id="UP000037696">
    <property type="component" value="Unassembled WGS sequence"/>
</dbReference>
<organism evidence="1 2">
    <name type="scientific">Penicillium nordicum</name>
    <dbReference type="NCBI Taxonomy" id="229535"/>
    <lineage>
        <taxon>Eukaryota</taxon>
        <taxon>Fungi</taxon>
        <taxon>Dikarya</taxon>
        <taxon>Ascomycota</taxon>
        <taxon>Pezizomycotina</taxon>
        <taxon>Eurotiomycetes</taxon>
        <taxon>Eurotiomycetidae</taxon>
        <taxon>Eurotiales</taxon>
        <taxon>Aspergillaceae</taxon>
        <taxon>Penicillium</taxon>
    </lineage>
</organism>
<proteinExistence type="predicted"/>
<gene>
    <name evidence="1" type="ORF">ACN38_g12210</name>
</gene>
<sequence length="68" mass="7795">MSHIIRISYSDIFYDHARIRVELYTNNGPHLLVLSPFSCGTITRLKYGIPSAEIDPSRSRDTATKWGR</sequence>
<comment type="caution">
    <text evidence="1">The sequence shown here is derived from an EMBL/GenBank/DDBJ whole genome shotgun (WGS) entry which is preliminary data.</text>
</comment>
<keyword evidence="2" id="KW-1185">Reference proteome</keyword>
<dbReference type="AlphaFoldDB" id="A0A0M8NTK4"/>
<dbReference type="EMBL" id="LHQQ01000364">
    <property type="protein sequence ID" value="KOS37007.1"/>
    <property type="molecule type" value="Genomic_DNA"/>
</dbReference>
<accession>A0A0M8NTK4</accession>
<protein>
    <submittedName>
        <fullName evidence="1">Uncharacterized protein</fullName>
    </submittedName>
</protein>
<evidence type="ECO:0000313" key="2">
    <source>
        <dbReference type="Proteomes" id="UP000037696"/>
    </source>
</evidence>
<name>A0A0M8NTK4_9EURO</name>
<evidence type="ECO:0000313" key="1">
    <source>
        <dbReference type="EMBL" id="KOS37007.1"/>
    </source>
</evidence>
<reference evidence="1 2" key="1">
    <citation type="submission" date="2015-08" db="EMBL/GenBank/DDBJ databases">
        <title>Genome sequencing of Penicillium nordicum.</title>
        <authorList>
            <person name="Nguyen H.D."/>
            <person name="Seifert K.A."/>
        </authorList>
    </citation>
    <scope>NUCLEOTIDE SEQUENCE [LARGE SCALE GENOMIC DNA]</scope>
    <source>
        <strain evidence="1 2">DAOMC 185683</strain>
    </source>
</reference>